<dbReference type="InterPro" id="IPR052942">
    <property type="entry name" value="LPS_cholinephosphotransferase"/>
</dbReference>
<evidence type="ECO:0000313" key="2">
    <source>
        <dbReference type="EMBL" id="MBB5022846.1"/>
    </source>
</evidence>
<dbReference type="PANTHER" id="PTHR43404">
    <property type="entry name" value="LIPOPOLYSACCHARIDE CHOLINEPHOSPHOTRANSFERASE LICD"/>
    <property type="match status" value="1"/>
</dbReference>
<protein>
    <recommendedName>
        <fullName evidence="1">LicD/FKTN/FKRP nucleotidyltransferase domain-containing protein</fullName>
    </recommendedName>
</protein>
<sequence>MNSLLNFAKKTARYYLTFRQTIAGLHYILGRIWQMLGRQHSAQKQFSKALDKALNLNTQAAYSIVHICQFALEQSYHQSGNPRVTDPLFHCTAQPDPTSPNRHCAPGAYEVNWTYQGMRIDGFLRTQKAQNLQLTLNGTPIRQITTVKHAGLPPYFHFQLKREVLQHFPQHSSLQLITSQGEALAVANKDTARISVPHGESDIIERLNHGATIDKKGFFSPETSSIQSHQMHYLEIYEQCQEAFHQIAPTPLFLMYGTLLGYHREGDFIPGDDDFDAGYFSLKTTPHEVKEEAKKLVIELVKLGYICSFNRSGRLFRLRRPQDPAGIHLDIRPVWKENDRIWAHKQACLQLQETDFNPLKEGTLRGTKVFVPANPEAFLRAYYGAGWHTPDPHYSNSSHKAPGSVKNHLAKVCITPQEYREMQQQIAHHSTQGKLIATGLHSLYPLSQFEADCGW</sequence>
<evidence type="ECO:0000313" key="3">
    <source>
        <dbReference type="Proteomes" id="UP000528322"/>
    </source>
</evidence>
<gene>
    <name evidence="2" type="ORF">HNR37_002193</name>
</gene>
<name>A0A7W8DHR0_9BACT</name>
<dbReference type="GO" id="GO:0009100">
    <property type="term" value="P:glycoprotein metabolic process"/>
    <property type="evidence" value="ECO:0007669"/>
    <property type="project" value="UniProtKB-ARBA"/>
</dbReference>
<dbReference type="Proteomes" id="UP000528322">
    <property type="component" value="Unassembled WGS sequence"/>
</dbReference>
<accession>A0A7W8DHR0</accession>
<feature type="domain" description="LicD/FKTN/FKRP nucleotidyltransferase" evidence="1">
    <location>
        <begin position="252"/>
        <end position="276"/>
    </location>
</feature>
<dbReference type="Pfam" id="PF04991">
    <property type="entry name" value="LicD"/>
    <property type="match status" value="1"/>
</dbReference>
<dbReference type="AlphaFoldDB" id="A0A7W8DHR0"/>
<evidence type="ECO:0000259" key="1">
    <source>
        <dbReference type="Pfam" id="PF04991"/>
    </source>
</evidence>
<dbReference type="RefSeq" id="WP_221270547.1">
    <property type="nucleotide sequence ID" value="NZ_JACHID010000018.1"/>
</dbReference>
<organism evidence="2 3">
    <name type="scientific">Desulfurispira natronophila</name>
    <dbReference type="NCBI Taxonomy" id="682562"/>
    <lineage>
        <taxon>Bacteria</taxon>
        <taxon>Pseudomonadati</taxon>
        <taxon>Chrysiogenota</taxon>
        <taxon>Chrysiogenia</taxon>
        <taxon>Chrysiogenales</taxon>
        <taxon>Chrysiogenaceae</taxon>
        <taxon>Desulfurispira</taxon>
    </lineage>
</organism>
<dbReference type="PANTHER" id="PTHR43404:SF1">
    <property type="entry name" value="MNN4P"/>
    <property type="match status" value="1"/>
</dbReference>
<dbReference type="InterPro" id="IPR007074">
    <property type="entry name" value="LicD/FKTN/FKRP_NTP_transf"/>
</dbReference>
<keyword evidence="3" id="KW-1185">Reference proteome</keyword>
<dbReference type="EMBL" id="JACHID010000018">
    <property type="protein sequence ID" value="MBB5022846.1"/>
    <property type="molecule type" value="Genomic_DNA"/>
</dbReference>
<comment type="caution">
    <text evidence="2">The sequence shown here is derived from an EMBL/GenBank/DDBJ whole genome shotgun (WGS) entry which is preliminary data.</text>
</comment>
<reference evidence="2 3" key="1">
    <citation type="submission" date="2020-08" db="EMBL/GenBank/DDBJ databases">
        <title>Genomic Encyclopedia of Type Strains, Phase IV (KMG-IV): sequencing the most valuable type-strain genomes for metagenomic binning, comparative biology and taxonomic classification.</title>
        <authorList>
            <person name="Goeker M."/>
        </authorList>
    </citation>
    <scope>NUCLEOTIDE SEQUENCE [LARGE SCALE GENOMIC DNA]</scope>
    <source>
        <strain evidence="2 3">DSM 22071</strain>
    </source>
</reference>
<proteinExistence type="predicted"/>